<dbReference type="InterPro" id="IPR008622">
    <property type="entry name" value="FliT"/>
</dbReference>
<evidence type="ECO:0000256" key="4">
    <source>
        <dbReference type="ARBA" id="ARBA00023186"/>
    </source>
</evidence>
<dbReference type="Pfam" id="PF05400">
    <property type="entry name" value="FliT"/>
    <property type="match status" value="1"/>
</dbReference>
<gene>
    <name evidence="5" type="ORF">MNBD_GAMMA09-657</name>
</gene>
<proteinExistence type="predicted"/>
<accession>A0A3B0XZ96</accession>
<evidence type="ECO:0000256" key="1">
    <source>
        <dbReference type="ARBA" id="ARBA00004496"/>
    </source>
</evidence>
<comment type="subcellular location">
    <subcellularLocation>
        <location evidence="1">Cytoplasm</location>
    </subcellularLocation>
</comment>
<dbReference type="EMBL" id="UOFI01000186">
    <property type="protein sequence ID" value="VAW70030.1"/>
    <property type="molecule type" value="Genomic_DNA"/>
</dbReference>
<keyword evidence="2" id="KW-0963">Cytoplasm</keyword>
<evidence type="ECO:0008006" key="6">
    <source>
        <dbReference type="Google" id="ProtNLM"/>
    </source>
</evidence>
<protein>
    <recommendedName>
        <fullName evidence="6">Flagellar protein FliT</fullName>
    </recommendedName>
</protein>
<keyword evidence="4" id="KW-0143">Chaperone</keyword>
<name>A0A3B0XZ96_9ZZZZ</name>
<evidence type="ECO:0000313" key="5">
    <source>
        <dbReference type="EMBL" id="VAW70030.1"/>
    </source>
</evidence>
<keyword evidence="3" id="KW-1005">Bacterial flagellum biogenesis</keyword>
<reference evidence="5" key="1">
    <citation type="submission" date="2018-06" db="EMBL/GenBank/DDBJ databases">
        <authorList>
            <person name="Zhirakovskaya E."/>
        </authorList>
    </citation>
    <scope>NUCLEOTIDE SEQUENCE</scope>
</reference>
<evidence type="ECO:0000256" key="3">
    <source>
        <dbReference type="ARBA" id="ARBA00022795"/>
    </source>
</evidence>
<evidence type="ECO:0000256" key="2">
    <source>
        <dbReference type="ARBA" id="ARBA00022490"/>
    </source>
</evidence>
<dbReference type="Gene3D" id="1.20.58.380">
    <property type="entry name" value="Flagellar protein flit"/>
    <property type="match status" value="1"/>
</dbReference>
<dbReference type="AlphaFoldDB" id="A0A3B0XZ96"/>
<sequence length="109" mass="12648">MNMSMSDNRNQQWQNILQMTKQLSQLSAEENWQQMIELEAERFDRLKQFFSSPVTDAEAGDIAEGIQQIMENDQHLLELGKNIQQQTSESARKISKGRMAVNAYKNLQN</sequence>
<organism evidence="5">
    <name type="scientific">hydrothermal vent metagenome</name>
    <dbReference type="NCBI Taxonomy" id="652676"/>
    <lineage>
        <taxon>unclassified sequences</taxon>
        <taxon>metagenomes</taxon>
        <taxon>ecological metagenomes</taxon>
    </lineage>
</organism>